<dbReference type="Pfam" id="PF18603">
    <property type="entry name" value="LAL_C2"/>
    <property type="match status" value="1"/>
</dbReference>
<dbReference type="GO" id="GO:0005524">
    <property type="term" value="F:ATP binding"/>
    <property type="evidence" value="ECO:0007669"/>
    <property type="project" value="UniProtKB-UniRule"/>
</dbReference>
<evidence type="ECO:0000256" key="4">
    <source>
        <dbReference type="PROSITE-ProRule" id="PRU00409"/>
    </source>
</evidence>
<dbReference type="SUPFAM" id="SSF56059">
    <property type="entry name" value="Glutathione synthetase ATP-binding domain-like"/>
    <property type="match status" value="1"/>
</dbReference>
<evidence type="ECO:0000256" key="3">
    <source>
        <dbReference type="ARBA" id="ARBA00022840"/>
    </source>
</evidence>
<sequence length="414" mass="46490">MRLLILGGGSGQLSLIRKAKELGHEVVVSDYYQDAPGKKIADFSSESSTFDLEANLKTAEKYKVDGILTAGTDQPVYTAARVAKRLDLTQYLSTGTAEAVTNKKVMKNKFSRTAIPTVKYKILAADFSDQELEDFERPFVIKPLDSQGQRGVFKLETTAQIREKFNEVLSYSREDEILLEEYYKSDEITVSGWVVDGKTTILTVTDRLRFEAGIHIGICSSHLFPSKHLKKYYFEIKNITEKIVAEFGIENGPIYFQFLIGEEGLKVNEIACRIGGAYEGDFMPALTGVDILKMMVRLAAGEPFEEKALQDYSLQANQKYLSSQLFFAGPGRIDLITESSELQKLPGLLKVGFNYRPGERIPDIENATARAGYFIVLADNKEELQQRVAAVYDKLKIIDQKGKNLVYREIGENF</sequence>
<keyword evidence="1" id="KW-0436">Ligase</keyword>
<dbReference type="EMBL" id="QAXS01000018">
    <property type="protein sequence ID" value="PTV98263.1"/>
    <property type="molecule type" value="Genomic_DNA"/>
</dbReference>
<dbReference type="PANTHER" id="PTHR43585:SF2">
    <property type="entry name" value="ATP-GRASP ENZYME FSQD"/>
    <property type="match status" value="1"/>
</dbReference>
<name>A0A2T5RIT0_9FIRM</name>
<proteinExistence type="predicted"/>
<dbReference type="InterPro" id="IPR016185">
    <property type="entry name" value="PreATP-grasp_dom_sf"/>
</dbReference>
<evidence type="ECO:0000259" key="5">
    <source>
        <dbReference type="PROSITE" id="PS50975"/>
    </source>
</evidence>
<keyword evidence="3 4" id="KW-0067">ATP-binding</keyword>
<dbReference type="InterPro" id="IPR040570">
    <property type="entry name" value="LAL_C2"/>
</dbReference>
<dbReference type="Gene3D" id="3.40.50.20">
    <property type="match status" value="1"/>
</dbReference>
<evidence type="ECO:0000313" key="6">
    <source>
        <dbReference type="EMBL" id="PTV98263.1"/>
    </source>
</evidence>
<keyword evidence="2 4" id="KW-0547">Nucleotide-binding</keyword>
<dbReference type="InterPro" id="IPR011761">
    <property type="entry name" value="ATP-grasp"/>
</dbReference>
<dbReference type="InterPro" id="IPR052032">
    <property type="entry name" value="ATP-dep_AA_Ligase"/>
</dbReference>
<comment type="caution">
    <text evidence="6">The sequence shown here is derived from an EMBL/GenBank/DDBJ whole genome shotgun (WGS) entry which is preliminary data.</text>
</comment>
<dbReference type="Proteomes" id="UP000244089">
    <property type="component" value="Unassembled WGS sequence"/>
</dbReference>
<reference evidence="6 7" key="1">
    <citation type="submission" date="2018-04" db="EMBL/GenBank/DDBJ databases">
        <title>Subsurface microbial communities from deep shales in Ohio and West Virginia, USA.</title>
        <authorList>
            <person name="Wrighton K."/>
        </authorList>
    </citation>
    <scope>NUCLEOTIDE SEQUENCE [LARGE SCALE GENOMIC DNA]</scope>
    <source>
        <strain evidence="6 7">WC1</strain>
    </source>
</reference>
<dbReference type="SUPFAM" id="SSF52440">
    <property type="entry name" value="PreATP-grasp domain"/>
    <property type="match status" value="1"/>
</dbReference>
<feature type="domain" description="ATP-grasp" evidence="5">
    <location>
        <begin position="107"/>
        <end position="300"/>
    </location>
</feature>
<evidence type="ECO:0000313" key="7">
    <source>
        <dbReference type="Proteomes" id="UP000244089"/>
    </source>
</evidence>
<dbReference type="Pfam" id="PF13535">
    <property type="entry name" value="ATP-grasp_4"/>
    <property type="match status" value="1"/>
</dbReference>
<dbReference type="GO" id="GO:0046872">
    <property type="term" value="F:metal ion binding"/>
    <property type="evidence" value="ECO:0007669"/>
    <property type="project" value="InterPro"/>
</dbReference>
<dbReference type="Gene3D" id="3.30.470.20">
    <property type="entry name" value="ATP-grasp fold, B domain"/>
    <property type="match status" value="1"/>
</dbReference>
<evidence type="ECO:0000256" key="2">
    <source>
        <dbReference type="ARBA" id="ARBA00022741"/>
    </source>
</evidence>
<accession>A0A2T5RIT0</accession>
<evidence type="ECO:0000256" key="1">
    <source>
        <dbReference type="ARBA" id="ARBA00022598"/>
    </source>
</evidence>
<dbReference type="PANTHER" id="PTHR43585">
    <property type="entry name" value="FUMIPYRROLE BIOSYNTHESIS PROTEIN C"/>
    <property type="match status" value="1"/>
</dbReference>
<organism evidence="6 7">
    <name type="scientific">Halanaerobium saccharolyticum</name>
    <dbReference type="NCBI Taxonomy" id="43595"/>
    <lineage>
        <taxon>Bacteria</taxon>
        <taxon>Bacillati</taxon>
        <taxon>Bacillota</taxon>
        <taxon>Clostridia</taxon>
        <taxon>Halanaerobiales</taxon>
        <taxon>Halanaerobiaceae</taxon>
        <taxon>Halanaerobium</taxon>
    </lineage>
</organism>
<dbReference type="AlphaFoldDB" id="A0A2T5RIT0"/>
<protein>
    <submittedName>
        <fullName evidence="6">Biotin carboxylase</fullName>
    </submittedName>
</protein>
<dbReference type="RefSeq" id="WP_108140646.1">
    <property type="nucleotide sequence ID" value="NZ_QAXS01000018.1"/>
</dbReference>
<dbReference type="PROSITE" id="PS50975">
    <property type="entry name" value="ATP_GRASP"/>
    <property type="match status" value="1"/>
</dbReference>
<dbReference type="GO" id="GO:0016874">
    <property type="term" value="F:ligase activity"/>
    <property type="evidence" value="ECO:0007669"/>
    <property type="project" value="UniProtKB-KW"/>
</dbReference>
<gene>
    <name evidence="6" type="ORF">C8C76_11854</name>
</gene>
<dbReference type="OrthoDB" id="9813261at2"/>